<sequence length="146" mass="17294">MKLDHQLIPYTKTNSKWLKDLHVRQETIKILQDSIGNKTAHICRSNIFTDTAPRAMETKEKINRWDYIKIKSFCTAKETINKTTSKPTAWENMSANAFSDKGLISKIYRELVQLNKRKINDPIKKWANDLSRFFFRKKTYSRPRNI</sequence>
<dbReference type="EMBL" id="JABWUV010000004">
    <property type="protein sequence ID" value="KAF6360216.1"/>
    <property type="molecule type" value="Genomic_DNA"/>
</dbReference>
<accession>A0A7J7YF09</accession>
<keyword evidence="2" id="KW-1185">Reference proteome</keyword>
<comment type="caution">
    <text evidence="1">The sequence shown here is derived from an EMBL/GenBank/DDBJ whole genome shotgun (WGS) entry which is preliminary data.</text>
</comment>
<reference evidence="1 2" key="1">
    <citation type="journal article" date="2020" name="Nature">
        <title>Six reference-quality genomes reveal evolution of bat adaptations.</title>
        <authorList>
            <person name="Jebb D."/>
            <person name="Huang Z."/>
            <person name="Pippel M."/>
            <person name="Hughes G.M."/>
            <person name="Lavrichenko K."/>
            <person name="Devanna P."/>
            <person name="Winkler S."/>
            <person name="Jermiin L.S."/>
            <person name="Skirmuntt E.C."/>
            <person name="Katzourakis A."/>
            <person name="Burkitt-Gray L."/>
            <person name="Ray D.A."/>
            <person name="Sullivan K.A.M."/>
            <person name="Roscito J.G."/>
            <person name="Kirilenko B.M."/>
            <person name="Davalos L.M."/>
            <person name="Corthals A.P."/>
            <person name="Power M.L."/>
            <person name="Jones G."/>
            <person name="Ransome R.D."/>
            <person name="Dechmann D.K.N."/>
            <person name="Locatelli A.G."/>
            <person name="Puechmaille S.J."/>
            <person name="Fedrigo O."/>
            <person name="Jarvis E.D."/>
            <person name="Hiller M."/>
            <person name="Vernes S.C."/>
            <person name="Myers E.W."/>
            <person name="Teeling E.C."/>
        </authorList>
    </citation>
    <scope>NUCLEOTIDE SEQUENCE [LARGE SCALE GENOMIC DNA]</scope>
    <source>
        <strain evidence="1">MMyoMyo1</strain>
        <tissue evidence="1">Flight muscle</tissue>
    </source>
</reference>
<gene>
    <name evidence="1" type="ORF">mMyoMyo1_011168</name>
</gene>
<protein>
    <submittedName>
        <fullName evidence="1">Uncharacterized protein</fullName>
    </submittedName>
</protein>
<proteinExistence type="predicted"/>
<evidence type="ECO:0000313" key="2">
    <source>
        <dbReference type="Proteomes" id="UP000527355"/>
    </source>
</evidence>
<dbReference type="AlphaFoldDB" id="A0A7J7YF09"/>
<organism evidence="1 2">
    <name type="scientific">Myotis myotis</name>
    <name type="common">Greater mouse-eared bat</name>
    <name type="synonym">Vespertilio myotis</name>
    <dbReference type="NCBI Taxonomy" id="51298"/>
    <lineage>
        <taxon>Eukaryota</taxon>
        <taxon>Metazoa</taxon>
        <taxon>Chordata</taxon>
        <taxon>Craniata</taxon>
        <taxon>Vertebrata</taxon>
        <taxon>Euteleostomi</taxon>
        <taxon>Mammalia</taxon>
        <taxon>Eutheria</taxon>
        <taxon>Laurasiatheria</taxon>
        <taxon>Chiroptera</taxon>
        <taxon>Yangochiroptera</taxon>
        <taxon>Vespertilionidae</taxon>
        <taxon>Myotis</taxon>
    </lineage>
</organism>
<dbReference type="Proteomes" id="UP000527355">
    <property type="component" value="Unassembled WGS sequence"/>
</dbReference>
<evidence type="ECO:0000313" key="1">
    <source>
        <dbReference type="EMBL" id="KAF6360216.1"/>
    </source>
</evidence>
<name>A0A7J7YF09_MYOMY</name>